<dbReference type="PANTHER" id="PTHR47619">
    <property type="entry name" value="METALLO-HYDROLASE YYCJ-RELATED"/>
    <property type="match status" value="1"/>
</dbReference>
<accession>A0A381VIB2</accession>
<dbReference type="PANTHER" id="PTHR47619:SF1">
    <property type="entry name" value="EXODEOXYRIBONUCLEASE WALJ"/>
    <property type="match status" value="1"/>
</dbReference>
<dbReference type="AlphaFoldDB" id="A0A381VIB2"/>
<gene>
    <name evidence="2" type="ORF">METZ01_LOCUS92940</name>
</gene>
<dbReference type="Pfam" id="PF12706">
    <property type="entry name" value="Lactamase_B_2"/>
    <property type="match status" value="1"/>
</dbReference>
<dbReference type="Gene3D" id="3.60.15.10">
    <property type="entry name" value="Ribonuclease Z/Hydroxyacylglutathione hydrolase-like"/>
    <property type="match status" value="1"/>
</dbReference>
<organism evidence="2">
    <name type="scientific">marine metagenome</name>
    <dbReference type="NCBI Taxonomy" id="408172"/>
    <lineage>
        <taxon>unclassified sequences</taxon>
        <taxon>metagenomes</taxon>
        <taxon>ecological metagenomes</taxon>
    </lineage>
</organism>
<feature type="domain" description="Metallo-beta-lactamase" evidence="1">
    <location>
        <begin position="2"/>
        <end position="178"/>
    </location>
</feature>
<reference evidence="2" key="1">
    <citation type="submission" date="2018-05" db="EMBL/GenBank/DDBJ databases">
        <authorList>
            <person name="Lanie J.A."/>
            <person name="Ng W.-L."/>
            <person name="Kazmierczak K.M."/>
            <person name="Andrzejewski T.M."/>
            <person name="Davidsen T.M."/>
            <person name="Wayne K.J."/>
            <person name="Tettelin H."/>
            <person name="Glass J.I."/>
            <person name="Rusch D."/>
            <person name="Podicherti R."/>
            <person name="Tsui H.-C.T."/>
            <person name="Winkler M.E."/>
        </authorList>
    </citation>
    <scope>NUCLEOTIDE SEQUENCE</scope>
</reference>
<dbReference type="EMBL" id="UINC01008919">
    <property type="protein sequence ID" value="SVA40086.1"/>
    <property type="molecule type" value="Genomic_DNA"/>
</dbReference>
<dbReference type="InterPro" id="IPR036866">
    <property type="entry name" value="RibonucZ/Hydroxyglut_hydro"/>
</dbReference>
<protein>
    <recommendedName>
        <fullName evidence="1">Metallo-beta-lactamase domain-containing protein</fullName>
    </recommendedName>
</protein>
<dbReference type="InterPro" id="IPR052533">
    <property type="entry name" value="WalJ/YycJ-like"/>
</dbReference>
<name>A0A381VIB2_9ZZZZ</name>
<evidence type="ECO:0000259" key="1">
    <source>
        <dbReference type="Pfam" id="PF12706"/>
    </source>
</evidence>
<dbReference type="SUPFAM" id="SSF56281">
    <property type="entry name" value="Metallo-hydrolase/oxidoreductase"/>
    <property type="match status" value="1"/>
</dbReference>
<dbReference type="InterPro" id="IPR001279">
    <property type="entry name" value="Metallo-B-lactamas"/>
</dbReference>
<sequence>MVDCGLSVKAITDRMVSIGRHPNEVSALLVTHEHSDHTKGVTHFTRRFGTQVWMTCGTAAALGVDDLPTLQTFSCHKKLAFGEIGVQPYPVPHDAREPCQYVFTAADRRLGVITDTGHVTPHILDCLAYCDALGIECNHDPEVLWQGQYPKAVKERVTSKLGHLSNSQAADLLAGVKHEGLQWAIALHLSQKNNSPDRVTESLKGFLGGPSQKLHIASQDVPSPWLEIV</sequence>
<proteinExistence type="predicted"/>
<evidence type="ECO:0000313" key="2">
    <source>
        <dbReference type="EMBL" id="SVA40086.1"/>
    </source>
</evidence>